<feature type="transmembrane region" description="Helical" evidence="7">
    <location>
        <begin position="184"/>
        <end position="203"/>
    </location>
</feature>
<keyword evidence="5 7" id="KW-1133">Transmembrane helix</keyword>
<evidence type="ECO:0000313" key="11">
    <source>
        <dbReference type="Proteomes" id="UP000004925"/>
    </source>
</evidence>
<comment type="caution">
    <text evidence="10">The sequence shown here is derived from an EMBL/GenBank/DDBJ whole genome shotgun (WGS) entry which is preliminary data.</text>
</comment>
<dbReference type="HOGENOM" id="CLU_013430_3_4_0"/>
<dbReference type="PANTHER" id="PTHR43840">
    <property type="entry name" value="MITOCHONDRIAL METAL TRANSPORTER 1-RELATED"/>
    <property type="match status" value="1"/>
</dbReference>
<feature type="domain" description="Cation efflux protein transmembrane" evidence="8">
    <location>
        <begin position="18"/>
        <end position="210"/>
    </location>
</feature>
<keyword evidence="3" id="KW-0813">Transport</keyword>
<evidence type="ECO:0000256" key="2">
    <source>
        <dbReference type="ARBA" id="ARBA00008114"/>
    </source>
</evidence>
<reference evidence="10 11" key="1">
    <citation type="submission" date="2011-10" db="EMBL/GenBank/DDBJ databases">
        <title>The Genome Sequence of Fusobacterium sp. 4_1_13.</title>
        <authorList>
            <consortium name="The Broad Institute Genome Sequencing Platform"/>
            <person name="Earl A."/>
            <person name="Ward D."/>
            <person name="Feldgarden M."/>
            <person name="Gevers D."/>
            <person name="Strauss J."/>
            <person name="Ambrose C."/>
            <person name="Allen-Vercoe E."/>
            <person name="Young S.K."/>
            <person name="Zeng Q."/>
            <person name="Gargeya S."/>
            <person name="Fitzgerald M."/>
            <person name="Haas B."/>
            <person name="Abouelleil A."/>
            <person name="Alvarado L."/>
            <person name="Arachchi H.M."/>
            <person name="Berlin A."/>
            <person name="Brown A."/>
            <person name="Chapman S.B."/>
            <person name="Chen Z."/>
            <person name="Dunbar C."/>
            <person name="Freedman E."/>
            <person name="Gearin G."/>
            <person name="Goldberg J."/>
            <person name="Griggs A."/>
            <person name="Gujja S."/>
            <person name="Heiman D."/>
            <person name="Howarth C."/>
            <person name="Larson L."/>
            <person name="Lui A."/>
            <person name="MacDonald P.J."/>
            <person name="Montmayeur A."/>
            <person name="Murphy C."/>
            <person name="Neiman D."/>
            <person name="Pearson M."/>
            <person name="Priest M."/>
            <person name="Roberts A."/>
            <person name="Saif S."/>
            <person name="Shea T."/>
            <person name="Shenoy N."/>
            <person name="Sisk P."/>
            <person name="Stolte C."/>
            <person name="Sykes S."/>
            <person name="Wortman J."/>
            <person name="Nusbaum C."/>
            <person name="Birren B."/>
        </authorList>
    </citation>
    <scope>NUCLEOTIDE SEQUENCE [LARGE SCALE GENOMIC DNA]</scope>
    <source>
        <strain evidence="10 11">4_1_13</strain>
    </source>
</reference>
<dbReference type="Proteomes" id="UP000004925">
    <property type="component" value="Unassembled WGS sequence"/>
</dbReference>
<feature type="transmembrane region" description="Helical" evidence="7">
    <location>
        <begin position="119"/>
        <end position="139"/>
    </location>
</feature>
<dbReference type="NCBIfam" id="TIGR01297">
    <property type="entry name" value="CDF"/>
    <property type="match status" value="1"/>
</dbReference>
<feature type="domain" description="Cation efflux protein cytoplasmic" evidence="9">
    <location>
        <begin position="215"/>
        <end position="282"/>
    </location>
</feature>
<dbReference type="RefSeq" id="WP_008802633.1">
    <property type="nucleotide sequence ID" value="NZ_KQ235735.1"/>
</dbReference>
<evidence type="ECO:0000313" key="10">
    <source>
        <dbReference type="EMBL" id="EEO39744.1"/>
    </source>
</evidence>
<dbReference type="Gene3D" id="1.20.1510.10">
    <property type="entry name" value="Cation efflux protein transmembrane domain"/>
    <property type="match status" value="1"/>
</dbReference>
<evidence type="ECO:0000256" key="1">
    <source>
        <dbReference type="ARBA" id="ARBA00004141"/>
    </source>
</evidence>
<dbReference type="PANTHER" id="PTHR43840:SF50">
    <property type="entry name" value="MANGANESE EFFLUX SYSTEM PROTEIN MNES"/>
    <property type="match status" value="1"/>
</dbReference>
<dbReference type="Pfam" id="PF16916">
    <property type="entry name" value="ZT_dimer"/>
    <property type="match status" value="1"/>
</dbReference>
<dbReference type="InterPro" id="IPR002524">
    <property type="entry name" value="Cation_efflux"/>
</dbReference>
<accession>A0A0M1VSY9</accession>
<evidence type="ECO:0000259" key="9">
    <source>
        <dbReference type="Pfam" id="PF16916"/>
    </source>
</evidence>
<dbReference type="Pfam" id="PF01545">
    <property type="entry name" value="Cation_efflux"/>
    <property type="match status" value="1"/>
</dbReference>
<sequence>MKKIKEEKREKVIVRTSVIGIFINLLLVIFKAIIGLISNSIAILLDAVNNLSDALSSIVTIISTKIADLEPDKKHPLGHGRIEYLSAMIVAGIIFYAGITSLIESIKKIFNPVKVEYSNITFIILVVSIILKLLLGKYVKNIGEKFNSPSLVASGSDATFDAILSFSVLVSVILYIFTDINIEAYVGVLISIFIIKSGIEIFMDAVNEILGKRVDKETINEIKKTICKIENVYGAYDLMLHNYGPNRYVGSVHIEIPDSMTAEDIDPLERKITNIVLEKHNIYLTGITIYSMNTKNMDIVKLRYKIYKIVMSNDGVLEFHGFYLEEKNKSIRFDIIIDYSIKNREEIYDKILNEVKKEYPDYTINIKVDIDI</sequence>
<dbReference type="InterPro" id="IPR050291">
    <property type="entry name" value="CDF_Transporter"/>
</dbReference>
<dbReference type="SUPFAM" id="SSF160240">
    <property type="entry name" value="Cation efflux protein cytoplasmic domain-like"/>
    <property type="match status" value="1"/>
</dbReference>
<dbReference type="EMBL" id="ACDE02000013">
    <property type="protein sequence ID" value="EEO39744.1"/>
    <property type="molecule type" value="Genomic_DNA"/>
</dbReference>
<dbReference type="FunFam" id="1.20.1510.10:FF:000006">
    <property type="entry name" value="Divalent cation efflux transporter"/>
    <property type="match status" value="1"/>
</dbReference>
<comment type="subcellular location">
    <subcellularLocation>
        <location evidence="1">Membrane</location>
        <topology evidence="1">Multi-pass membrane protein</topology>
    </subcellularLocation>
</comment>
<feature type="transmembrane region" description="Helical" evidence="7">
    <location>
        <begin position="160"/>
        <end position="178"/>
    </location>
</feature>
<dbReference type="InterPro" id="IPR027470">
    <property type="entry name" value="Cation_efflux_CTD"/>
</dbReference>
<dbReference type="InterPro" id="IPR027469">
    <property type="entry name" value="Cation_efflux_TMD_sf"/>
</dbReference>
<name>A0A0M1VSY9_FUSVC</name>
<proteinExistence type="inferred from homology"/>
<dbReference type="SUPFAM" id="SSF161111">
    <property type="entry name" value="Cation efflux protein transmembrane domain-like"/>
    <property type="match status" value="1"/>
</dbReference>
<dbReference type="GO" id="GO:0008324">
    <property type="term" value="F:monoatomic cation transmembrane transporter activity"/>
    <property type="evidence" value="ECO:0007669"/>
    <property type="project" value="InterPro"/>
</dbReference>
<organism evidence="10 11">
    <name type="scientific">Fusobacterium vincentii 4_1_13</name>
    <dbReference type="NCBI Taxonomy" id="469606"/>
    <lineage>
        <taxon>Bacteria</taxon>
        <taxon>Fusobacteriati</taxon>
        <taxon>Fusobacteriota</taxon>
        <taxon>Fusobacteriia</taxon>
        <taxon>Fusobacteriales</taxon>
        <taxon>Fusobacteriaceae</taxon>
        <taxon>Fusobacterium</taxon>
    </lineage>
</organism>
<evidence type="ECO:0000256" key="4">
    <source>
        <dbReference type="ARBA" id="ARBA00022692"/>
    </source>
</evidence>
<dbReference type="eggNOG" id="COG0053">
    <property type="taxonomic scope" value="Bacteria"/>
</dbReference>
<evidence type="ECO:0000256" key="5">
    <source>
        <dbReference type="ARBA" id="ARBA00022989"/>
    </source>
</evidence>
<keyword evidence="6 7" id="KW-0472">Membrane</keyword>
<dbReference type="InterPro" id="IPR058533">
    <property type="entry name" value="Cation_efflux_TM"/>
</dbReference>
<evidence type="ECO:0000259" key="8">
    <source>
        <dbReference type="Pfam" id="PF01545"/>
    </source>
</evidence>
<dbReference type="InterPro" id="IPR036837">
    <property type="entry name" value="Cation_efflux_CTD_sf"/>
</dbReference>
<gene>
    <name evidence="10" type="ORF">FSCG_00457</name>
</gene>
<dbReference type="GO" id="GO:0016020">
    <property type="term" value="C:membrane"/>
    <property type="evidence" value="ECO:0007669"/>
    <property type="project" value="UniProtKB-SubCell"/>
</dbReference>
<keyword evidence="4 7" id="KW-0812">Transmembrane</keyword>
<evidence type="ECO:0000256" key="6">
    <source>
        <dbReference type="ARBA" id="ARBA00023136"/>
    </source>
</evidence>
<feature type="transmembrane region" description="Helical" evidence="7">
    <location>
        <begin position="12"/>
        <end position="34"/>
    </location>
</feature>
<dbReference type="Gene3D" id="3.30.70.1350">
    <property type="entry name" value="Cation efflux protein, cytoplasmic domain"/>
    <property type="match status" value="1"/>
</dbReference>
<evidence type="ECO:0000256" key="7">
    <source>
        <dbReference type="SAM" id="Phobius"/>
    </source>
</evidence>
<protein>
    <submittedName>
        <fullName evidence="10">Cation diffusion facilitator family transporter</fullName>
    </submittedName>
</protein>
<evidence type="ECO:0000256" key="3">
    <source>
        <dbReference type="ARBA" id="ARBA00022448"/>
    </source>
</evidence>
<dbReference type="AlphaFoldDB" id="A0A0M1VSY9"/>
<feature type="transmembrane region" description="Helical" evidence="7">
    <location>
        <begin position="82"/>
        <end position="99"/>
    </location>
</feature>
<comment type="similarity">
    <text evidence="2">Belongs to the cation diffusion facilitator (CDF) transporter (TC 2.A.4) family.</text>
</comment>